<dbReference type="Gene3D" id="1.10.10.580">
    <property type="entry name" value="Structural maintenance of chromosome 1. Chain E"/>
    <property type="match status" value="1"/>
</dbReference>
<evidence type="ECO:0000313" key="7">
    <source>
        <dbReference type="Proteomes" id="UP000752012"/>
    </source>
</evidence>
<dbReference type="AlphaFoldDB" id="A0A969TV81"/>
<dbReference type="GO" id="GO:0007059">
    <property type="term" value="P:chromosome segregation"/>
    <property type="evidence" value="ECO:0007669"/>
    <property type="project" value="UniProtKB-UniRule"/>
</dbReference>
<dbReference type="Pfam" id="PF02616">
    <property type="entry name" value="SMC_ScpA"/>
    <property type="match status" value="1"/>
</dbReference>
<dbReference type="Proteomes" id="UP000752012">
    <property type="component" value="Unassembled WGS sequence"/>
</dbReference>
<dbReference type="GO" id="GO:0051301">
    <property type="term" value="P:cell division"/>
    <property type="evidence" value="ECO:0007669"/>
    <property type="project" value="UniProtKB-KW"/>
</dbReference>
<organism evidence="6 7">
    <name type="scientific">Alkalicoccus luteus</name>
    <dbReference type="NCBI Taxonomy" id="1237094"/>
    <lineage>
        <taxon>Bacteria</taxon>
        <taxon>Bacillati</taxon>
        <taxon>Bacillota</taxon>
        <taxon>Bacilli</taxon>
        <taxon>Bacillales</taxon>
        <taxon>Bacillaceae</taxon>
        <taxon>Alkalicoccus</taxon>
    </lineage>
</organism>
<evidence type="ECO:0000256" key="2">
    <source>
        <dbReference type="ARBA" id="ARBA00022829"/>
    </source>
</evidence>
<dbReference type="PANTHER" id="PTHR33969">
    <property type="entry name" value="SEGREGATION AND CONDENSATION PROTEIN A"/>
    <property type="match status" value="1"/>
</dbReference>
<dbReference type="HAMAP" id="MF_01805">
    <property type="entry name" value="ScpA"/>
    <property type="match status" value="1"/>
</dbReference>
<proteinExistence type="inferred from homology"/>
<dbReference type="InterPro" id="IPR023093">
    <property type="entry name" value="ScpA-like_C"/>
</dbReference>
<keyword evidence="3 5" id="KW-0131">Cell cycle</keyword>
<comment type="caution">
    <text evidence="6">The sequence shown here is derived from an EMBL/GenBank/DDBJ whole genome shotgun (WGS) entry which is preliminary data.</text>
</comment>
<comment type="subcellular location">
    <subcellularLocation>
        <location evidence="5">Cytoplasm</location>
    </subcellularLocation>
    <text evidence="5">Associated with two foci at the outer edges of the nucleoid region in young cells, and at four foci within both cell halves in older cells.</text>
</comment>
<evidence type="ECO:0000256" key="1">
    <source>
        <dbReference type="ARBA" id="ARBA00022618"/>
    </source>
</evidence>
<dbReference type="InterPro" id="IPR003768">
    <property type="entry name" value="ScpA"/>
</dbReference>
<comment type="similarity">
    <text evidence="5">Belongs to the ScpA family.</text>
</comment>
<keyword evidence="1 5" id="KW-0132">Cell division</keyword>
<comment type="function">
    <text evidence="5">Participates in chromosomal partition during cell division. May act via the formation of a condensin-like complex containing Smc and ScpB that pull DNA away from mid-cell into both cell halves.</text>
</comment>
<evidence type="ECO:0000313" key="6">
    <source>
        <dbReference type="EMBL" id="NJP38140.1"/>
    </source>
</evidence>
<evidence type="ECO:0000256" key="5">
    <source>
        <dbReference type="HAMAP-Rule" id="MF_01805"/>
    </source>
</evidence>
<dbReference type="Gene3D" id="6.10.250.2410">
    <property type="match status" value="1"/>
</dbReference>
<keyword evidence="7" id="KW-1185">Reference proteome</keyword>
<dbReference type="EMBL" id="JAATHJ010000017">
    <property type="protein sequence ID" value="NJP38140.1"/>
    <property type="molecule type" value="Genomic_DNA"/>
</dbReference>
<dbReference type="GO" id="GO:0006260">
    <property type="term" value="P:DNA replication"/>
    <property type="evidence" value="ECO:0007669"/>
    <property type="project" value="UniProtKB-UniRule"/>
</dbReference>
<keyword evidence="2 5" id="KW-0159">Chromosome partition</keyword>
<dbReference type="GO" id="GO:0005737">
    <property type="term" value="C:cytoplasm"/>
    <property type="evidence" value="ECO:0007669"/>
    <property type="project" value="UniProtKB-SubCell"/>
</dbReference>
<dbReference type="PANTHER" id="PTHR33969:SF2">
    <property type="entry name" value="SEGREGATION AND CONDENSATION PROTEIN A"/>
    <property type="match status" value="1"/>
</dbReference>
<gene>
    <name evidence="5" type="primary">scpA</name>
    <name evidence="6" type="ORF">HCN83_11155</name>
</gene>
<evidence type="ECO:0000256" key="3">
    <source>
        <dbReference type="ARBA" id="ARBA00023306"/>
    </source>
</evidence>
<accession>A0A969TV81</accession>
<comment type="subunit">
    <text evidence="5">Component of a cohesin-like complex composed of ScpA, ScpB and the Smc homodimer, in which ScpA and ScpB bind to the head domain of Smc. The presence of the three proteins is required for the association of the complex with DNA.</text>
</comment>
<name>A0A969TV81_9BACI</name>
<keyword evidence="5" id="KW-0963">Cytoplasm</keyword>
<protein>
    <recommendedName>
        <fullName evidence="4 5">Segregation and condensation protein A</fullName>
    </recommendedName>
</protein>
<evidence type="ECO:0000256" key="4">
    <source>
        <dbReference type="ARBA" id="ARBA00044777"/>
    </source>
</evidence>
<sequence length="249" mass="29002">MMTYHVKLHGFEGPLDLLLHLIQKNDLDLYDIHLKDITDQYVDYIRTMQVLELNVAGEYLVMASTLLYMKSRLLLPAEEPEELYDELDAEEEWTRESLMEKLVQYKAYKEAASELKQKEAERSLYFTRPPEDLSCFTGKEDPSAELDVSLFDLIGAFQDVQKRTKKEKSYHSVAREEISIESKMGAIVDTLKRYKGKTTFRTLFNEDQEDTPVMTFLALLELMKNKRVTCEQARHFADISIVMKEGDFA</sequence>
<reference evidence="6 7" key="1">
    <citation type="submission" date="2020-03" db="EMBL/GenBank/DDBJ databases">
        <title>Assessment of the enzymatic potential of alkaline-tolerant lipase obtained from Bacillus luteus H11 (technogenic soil) for the bioremediation of saline soils contaminated with petroleum substances.</title>
        <authorList>
            <person name="Kalwasinska A."/>
        </authorList>
    </citation>
    <scope>NUCLEOTIDE SEQUENCE [LARGE SCALE GENOMIC DNA]</scope>
    <source>
        <strain evidence="6 7">H11</strain>
    </source>
</reference>